<evidence type="ECO:0000256" key="8">
    <source>
        <dbReference type="ARBA" id="ARBA00023014"/>
    </source>
</evidence>
<dbReference type="InterPro" id="IPR017938">
    <property type="entry name" value="Riboflavin_synthase-like_b-brl"/>
</dbReference>
<dbReference type="PRINTS" id="PR00410">
    <property type="entry name" value="PHEHYDRXLASE"/>
</dbReference>
<evidence type="ECO:0008006" key="14">
    <source>
        <dbReference type="Google" id="ProtNLM"/>
    </source>
</evidence>
<evidence type="ECO:0000313" key="12">
    <source>
        <dbReference type="EMBL" id="KGM34276.1"/>
    </source>
</evidence>
<dbReference type="InterPro" id="IPR050415">
    <property type="entry name" value="MRET"/>
</dbReference>
<dbReference type="AlphaFoldDB" id="A0A0A0D6K1"/>
<dbReference type="PROSITE" id="PS00197">
    <property type="entry name" value="2FE2S_FER_1"/>
    <property type="match status" value="1"/>
</dbReference>
<keyword evidence="6" id="KW-0560">Oxidoreductase</keyword>
<dbReference type="InterPro" id="IPR039261">
    <property type="entry name" value="FNR_nucleotide-bd"/>
</dbReference>
<evidence type="ECO:0000256" key="6">
    <source>
        <dbReference type="ARBA" id="ARBA00023002"/>
    </source>
</evidence>
<dbReference type="Gene3D" id="3.40.50.80">
    <property type="entry name" value="Nucleotide-binding domain of ferredoxin-NADP reductase (FNR) module"/>
    <property type="match status" value="1"/>
</dbReference>
<comment type="caution">
    <text evidence="12">The sequence shown here is derived from an EMBL/GenBank/DDBJ whole genome shotgun (WGS) entry which is preliminary data.</text>
</comment>
<dbReference type="SUPFAM" id="SSF54292">
    <property type="entry name" value="2Fe-2S ferredoxin-like"/>
    <property type="match status" value="1"/>
</dbReference>
<keyword evidence="2" id="KW-0285">Flavoprotein</keyword>
<keyword evidence="5" id="KW-0274">FAD</keyword>
<protein>
    <recommendedName>
        <fullName evidence="14">NADH oxidase</fullName>
    </recommendedName>
</protein>
<dbReference type="Proteomes" id="UP000029995">
    <property type="component" value="Unassembled WGS sequence"/>
</dbReference>
<dbReference type="PROSITE" id="PS51384">
    <property type="entry name" value="FAD_FR"/>
    <property type="match status" value="1"/>
</dbReference>
<dbReference type="GO" id="GO:0051537">
    <property type="term" value="F:2 iron, 2 sulfur cluster binding"/>
    <property type="evidence" value="ECO:0007669"/>
    <property type="project" value="UniProtKB-KW"/>
</dbReference>
<dbReference type="InterPro" id="IPR001433">
    <property type="entry name" value="OxRdtase_FAD/NAD-bd"/>
</dbReference>
<dbReference type="CDD" id="cd06215">
    <property type="entry name" value="FNR_iron_sulfur_binding_1"/>
    <property type="match status" value="1"/>
</dbReference>
<proteinExistence type="inferred from homology"/>
<dbReference type="InterPro" id="IPR017927">
    <property type="entry name" value="FAD-bd_FR_type"/>
</dbReference>
<evidence type="ECO:0000259" key="10">
    <source>
        <dbReference type="PROSITE" id="PS51085"/>
    </source>
</evidence>
<organism evidence="12 13">
    <name type="scientific">Inquilinus limosus MP06</name>
    <dbReference type="NCBI Taxonomy" id="1398085"/>
    <lineage>
        <taxon>Bacteria</taxon>
        <taxon>Pseudomonadati</taxon>
        <taxon>Pseudomonadota</taxon>
        <taxon>Alphaproteobacteria</taxon>
        <taxon>Rhodospirillales</taxon>
        <taxon>Rhodospirillaceae</taxon>
        <taxon>Inquilinus</taxon>
    </lineage>
</organism>
<dbReference type="GO" id="GO:0016491">
    <property type="term" value="F:oxidoreductase activity"/>
    <property type="evidence" value="ECO:0007669"/>
    <property type="project" value="UniProtKB-KW"/>
</dbReference>
<dbReference type="InterPro" id="IPR012675">
    <property type="entry name" value="Beta-grasp_dom_sf"/>
</dbReference>
<dbReference type="Gene3D" id="3.10.20.30">
    <property type="match status" value="1"/>
</dbReference>
<name>A0A0A0D6K1_9PROT</name>
<feature type="domain" description="FAD-binding FR-type" evidence="11">
    <location>
        <begin position="14"/>
        <end position="117"/>
    </location>
</feature>
<dbReference type="Pfam" id="PF00111">
    <property type="entry name" value="Fer2"/>
    <property type="match status" value="1"/>
</dbReference>
<evidence type="ECO:0000256" key="3">
    <source>
        <dbReference type="ARBA" id="ARBA00022714"/>
    </source>
</evidence>
<dbReference type="InterPro" id="IPR001041">
    <property type="entry name" value="2Fe-2S_ferredoxin-type"/>
</dbReference>
<dbReference type="InterPro" id="IPR036010">
    <property type="entry name" value="2Fe-2S_ferredoxin-like_sf"/>
</dbReference>
<evidence type="ECO:0000313" key="13">
    <source>
        <dbReference type="Proteomes" id="UP000029995"/>
    </source>
</evidence>
<dbReference type="GO" id="GO:0046872">
    <property type="term" value="F:metal ion binding"/>
    <property type="evidence" value="ECO:0007669"/>
    <property type="project" value="UniProtKB-KW"/>
</dbReference>
<dbReference type="CDD" id="cd00207">
    <property type="entry name" value="fer2"/>
    <property type="match status" value="1"/>
</dbReference>
<dbReference type="InterPro" id="IPR008333">
    <property type="entry name" value="Cbr1-like_FAD-bd_dom"/>
</dbReference>
<comment type="cofactor">
    <cofactor evidence="1">
        <name>FAD</name>
        <dbReference type="ChEBI" id="CHEBI:57692"/>
    </cofactor>
</comment>
<keyword evidence="8" id="KW-0411">Iron-sulfur</keyword>
<evidence type="ECO:0000256" key="9">
    <source>
        <dbReference type="ARBA" id="ARBA00061434"/>
    </source>
</evidence>
<dbReference type="RefSeq" id="WP_034835544.1">
    <property type="nucleotide sequence ID" value="NZ_JANX01000105.1"/>
</dbReference>
<reference evidence="12 13" key="1">
    <citation type="submission" date="2014-01" db="EMBL/GenBank/DDBJ databases">
        <title>Genome sequence determination for a cystic fibrosis isolate, Inquilinus limosus.</title>
        <authorList>
            <person name="Pino M."/>
            <person name="Di Conza J."/>
            <person name="Gutkind G."/>
        </authorList>
    </citation>
    <scope>NUCLEOTIDE SEQUENCE [LARGE SCALE GENOMIC DNA]</scope>
    <source>
        <strain evidence="12 13">MP06</strain>
    </source>
</reference>
<evidence type="ECO:0000256" key="5">
    <source>
        <dbReference type="ARBA" id="ARBA00022827"/>
    </source>
</evidence>
<accession>A0A0A0D6K1</accession>
<comment type="similarity">
    <text evidence="9">In the N-terminal section; belongs to the FAD-binding oxidoreductase type 6 family.</text>
</comment>
<evidence type="ECO:0000256" key="4">
    <source>
        <dbReference type="ARBA" id="ARBA00022723"/>
    </source>
</evidence>
<dbReference type="InterPro" id="IPR006058">
    <property type="entry name" value="2Fe2S_fd_BS"/>
</dbReference>
<dbReference type="PROSITE" id="PS51085">
    <property type="entry name" value="2FE2S_FER_2"/>
    <property type="match status" value="1"/>
</dbReference>
<keyword evidence="3" id="KW-0001">2Fe-2S</keyword>
<evidence type="ECO:0000256" key="1">
    <source>
        <dbReference type="ARBA" id="ARBA00001974"/>
    </source>
</evidence>
<dbReference type="PANTHER" id="PTHR47354:SF6">
    <property type="entry name" value="NADH OXIDOREDUCTASE HCR"/>
    <property type="match status" value="1"/>
</dbReference>
<evidence type="ECO:0000256" key="7">
    <source>
        <dbReference type="ARBA" id="ARBA00023004"/>
    </source>
</evidence>
<keyword evidence="7" id="KW-0408">Iron</keyword>
<dbReference type="Gene3D" id="2.40.30.10">
    <property type="entry name" value="Translation factors"/>
    <property type="match status" value="1"/>
</dbReference>
<sequence length="357" mass="38350">MPGPLTATPKLWNAKTARLRCIGIREEAPDVRTFRFEAEDGSWFSYRPGQFVTLELPAGPQPVLRTYTLASTPSRPHHAKITAKVQPGSVATRWLFDKLKVGDALTAHGPTGRFSLLDHPGERYLFLSAGSGATPMMSMARWLFDTAPQTDAVYIHFARQPQDLLFRSELGYMAEVASGLRLRFVVTGAPAGEGWSSGRLEHALLSALCPDVAGRTVFCCGPDRFMDAARQVAGGLGVPSARWHEESFGATPAPVPAVSPITPPVEPAGEGMQVAFTRSGRKAAVLPGQTVLEAAEGCGLRIPTACRQGLCGTCLVRKLKGEVRMEHMGGIADEEIAEGWILACCSQPETAVVEVEV</sequence>
<dbReference type="Pfam" id="PF00175">
    <property type="entry name" value="NAD_binding_1"/>
    <property type="match status" value="1"/>
</dbReference>
<dbReference type="EMBL" id="JANX01000105">
    <property type="protein sequence ID" value="KGM34276.1"/>
    <property type="molecule type" value="Genomic_DNA"/>
</dbReference>
<evidence type="ECO:0000259" key="11">
    <source>
        <dbReference type="PROSITE" id="PS51384"/>
    </source>
</evidence>
<dbReference type="Pfam" id="PF00970">
    <property type="entry name" value="FAD_binding_6"/>
    <property type="match status" value="1"/>
</dbReference>
<evidence type="ECO:0000256" key="2">
    <source>
        <dbReference type="ARBA" id="ARBA00022630"/>
    </source>
</evidence>
<dbReference type="SUPFAM" id="SSF52343">
    <property type="entry name" value="Ferredoxin reductase-like, C-terminal NADP-linked domain"/>
    <property type="match status" value="1"/>
</dbReference>
<dbReference type="SUPFAM" id="SSF63380">
    <property type="entry name" value="Riboflavin synthase domain-like"/>
    <property type="match status" value="1"/>
</dbReference>
<gene>
    <name evidence="12" type="ORF">P409_11140</name>
</gene>
<keyword evidence="4" id="KW-0479">Metal-binding</keyword>
<dbReference type="PANTHER" id="PTHR47354">
    <property type="entry name" value="NADH OXIDOREDUCTASE HCR"/>
    <property type="match status" value="1"/>
</dbReference>
<feature type="domain" description="2Fe-2S ferredoxin-type" evidence="10">
    <location>
        <begin position="272"/>
        <end position="357"/>
    </location>
</feature>